<dbReference type="Proteomes" id="UP000028713">
    <property type="component" value="Unassembled WGS sequence"/>
</dbReference>
<comment type="caution">
    <text evidence="1">The sequence shown here is derived from an EMBL/GenBank/DDBJ whole genome shotgun (WGS) entry which is preliminary data.</text>
</comment>
<reference evidence="1 2" key="1">
    <citation type="submission" date="2014-07" db="EMBL/GenBank/DDBJ databases">
        <title>Genome of Chryseobacterium formosense LMG 24722.</title>
        <authorList>
            <person name="Pipes S.E."/>
            <person name="Stropko S.J."/>
            <person name="Newman J.D."/>
        </authorList>
    </citation>
    <scope>NUCLEOTIDE SEQUENCE [LARGE SCALE GENOMIC DNA]</scope>
    <source>
        <strain evidence="1 2">LMG 24722</strain>
    </source>
</reference>
<sequence>MNAQSVTGIIYDIDDKVIPGAIVSLIDLKNDDIVDYTLTSKDGFFKMDLVEKGAVKISINAIGYRKKEVIININTDGKKNYILTKDEEQSIEEVILTHSNPIKIKSDTVEMNAKSFVNGTEKNVEDLLRKLPGVTVEEDGKIKIAGKEIEKVMVENDDFFEKGYTLLTKNMSVRPIEKVQILQNYSNNKLLKGVENSDKVAINLTLEDNVKRDWFGSASLSSSFFPESFYSEKLHLAKFGKKTKYFLAASTNTIGHSNIGDIGHLIKPSIEDEPGFINVDEDAYRFGVDSFIFLPFGSQKAKFNNDKLLSANTIFNLTNKMKLKITSLGNFEKNSISKKAITDFNFQDTQFTNVEEFFRTSKKNDYFNKIDFEHDISKNTTLKYSANLSYWNNYKNEHQIFNGLPLEIDQKTNNFSTDHNILLTDKVNENIVWLNSIRFLKQNISNRDDSNQFFFEELVNDFQEIQNYNQTSNSKFQFLGFISQLLYRTQNENLWDISVYNYNKTQKFDNLMGYKNGSVEYFFPEAYKNYFENINNDFAFSLKHTASFKNFKINPKLDVHFTKNQLKYANSNNEKFFYFIPSLNFSWAVHNKGKLNASLFLSRNNTGVLEIMPNYFSQTSRNLIRGVSNFEYLKNSGATLKYSYGDWSDRVFINIYGSYTNFHNYLSYNYNITQAYSIANLISLRNRNDYILSGEFNYYLKKIRSNFKITYANSTSLYEDQIDDGNFRQVASLYNRIGLQLKSGWKKNINYNIGTNLNISKITTDQQSSKVINQQAFFELIFALNKKTKIELKNSYYSFNGYFNKDNSYDFMDFKLTYDYSKNISLSLIGNNLFNVVKFKETSITSYSAYTSEYSLFPRYVMLELNFGL</sequence>
<dbReference type="SUPFAM" id="SSF49464">
    <property type="entry name" value="Carboxypeptidase regulatory domain-like"/>
    <property type="match status" value="1"/>
</dbReference>
<dbReference type="InterPro" id="IPR008969">
    <property type="entry name" value="CarboxyPept-like_regulatory"/>
</dbReference>
<name>A0A085ZAF1_9FLAO</name>
<dbReference type="EMBL" id="JPRP01000001">
    <property type="protein sequence ID" value="KFF01415.1"/>
    <property type="molecule type" value="Genomic_DNA"/>
</dbReference>
<proteinExistence type="predicted"/>
<dbReference type="STRING" id="236814.IX39_12685"/>
<dbReference type="Gene3D" id="2.60.40.1120">
    <property type="entry name" value="Carboxypeptidase-like, regulatory domain"/>
    <property type="match status" value="1"/>
</dbReference>
<dbReference type="eggNOG" id="COG1629">
    <property type="taxonomic scope" value="Bacteria"/>
</dbReference>
<evidence type="ECO:0000313" key="1">
    <source>
        <dbReference type="EMBL" id="KFF01415.1"/>
    </source>
</evidence>
<evidence type="ECO:0008006" key="3">
    <source>
        <dbReference type="Google" id="ProtNLM"/>
    </source>
</evidence>
<evidence type="ECO:0000313" key="2">
    <source>
        <dbReference type="Proteomes" id="UP000028713"/>
    </source>
</evidence>
<dbReference type="AlphaFoldDB" id="A0A085ZAF1"/>
<organism evidence="1 2">
    <name type="scientific">Chryseobacterium formosense</name>
    <dbReference type="NCBI Taxonomy" id="236814"/>
    <lineage>
        <taxon>Bacteria</taxon>
        <taxon>Pseudomonadati</taxon>
        <taxon>Bacteroidota</taxon>
        <taxon>Flavobacteriia</taxon>
        <taxon>Flavobacteriales</taxon>
        <taxon>Weeksellaceae</taxon>
        <taxon>Chryseobacterium group</taxon>
        <taxon>Chryseobacterium</taxon>
    </lineage>
</organism>
<keyword evidence="2" id="KW-1185">Reference proteome</keyword>
<dbReference type="SUPFAM" id="SSF56935">
    <property type="entry name" value="Porins"/>
    <property type="match status" value="1"/>
</dbReference>
<accession>A0A085ZAF1</accession>
<protein>
    <recommendedName>
        <fullName evidence="3">TonB-dependent receptor</fullName>
    </recommendedName>
</protein>
<gene>
    <name evidence="1" type="ORF">IX39_12685</name>
</gene>